<keyword evidence="2" id="KW-1133">Transmembrane helix</keyword>
<feature type="region of interest" description="Disordered" evidence="1">
    <location>
        <begin position="1"/>
        <end position="24"/>
    </location>
</feature>
<feature type="transmembrane region" description="Helical" evidence="2">
    <location>
        <begin position="97"/>
        <end position="115"/>
    </location>
</feature>
<sequence>MDETSAEEHTAQHTKTREGTKETSNPFQLRLFDRLTIDTPSTRQVEGQILAVAKKRVHCEGPAGYQWMEQIWCWFGQEAIDVEECHGVPLRDSEGHVFVSLVVLTVTILGLWMRYRDSWKMVSALVKGSNVQGLLQMPSFTFARNTTGENPDILGDPPSPSSYRSGYQHRET</sequence>
<organism evidence="3 4">
    <name type="scientific">Aspergillus glaucus CBS 516.65</name>
    <dbReference type="NCBI Taxonomy" id="1160497"/>
    <lineage>
        <taxon>Eukaryota</taxon>
        <taxon>Fungi</taxon>
        <taxon>Dikarya</taxon>
        <taxon>Ascomycota</taxon>
        <taxon>Pezizomycotina</taxon>
        <taxon>Eurotiomycetes</taxon>
        <taxon>Eurotiomycetidae</taxon>
        <taxon>Eurotiales</taxon>
        <taxon>Aspergillaceae</taxon>
        <taxon>Aspergillus</taxon>
        <taxon>Aspergillus subgen. Aspergillus</taxon>
    </lineage>
</organism>
<dbReference type="VEuPathDB" id="FungiDB:ASPGLDRAFT_43552"/>
<evidence type="ECO:0000313" key="3">
    <source>
        <dbReference type="EMBL" id="OJJ87072.1"/>
    </source>
</evidence>
<dbReference type="EMBL" id="KV878891">
    <property type="protein sequence ID" value="OJJ87072.1"/>
    <property type="molecule type" value="Genomic_DNA"/>
</dbReference>
<dbReference type="RefSeq" id="XP_022403761.1">
    <property type="nucleotide sequence ID" value="XM_022545840.1"/>
</dbReference>
<dbReference type="AlphaFoldDB" id="A0A1L9VT57"/>
<dbReference type="GeneID" id="34462101"/>
<keyword evidence="4" id="KW-1185">Reference proteome</keyword>
<name>A0A1L9VT57_ASPGL</name>
<feature type="compositionally biased region" description="Basic and acidic residues" evidence="1">
    <location>
        <begin position="1"/>
        <end position="21"/>
    </location>
</feature>
<evidence type="ECO:0000256" key="2">
    <source>
        <dbReference type="SAM" id="Phobius"/>
    </source>
</evidence>
<evidence type="ECO:0000256" key="1">
    <source>
        <dbReference type="SAM" id="MobiDB-lite"/>
    </source>
</evidence>
<protein>
    <submittedName>
        <fullName evidence="3">Uncharacterized protein</fullName>
    </submittedName>
</protein>
<dbReference type="OrthoDB" id="5289045at2759"/>
<evidence type="ECO:0000313" key="4">
    <source>
        <dbReference type="Proteomes" id="UP000184300"/>
    </source>
</evidence>
<accession>A0A1L9VT57</accession>
<keyword evidence="2" id="KW-0472">Membrane</keyword>
<keyword evidence="2" id="KW-0812">Transmembrane</keyword>
<reference evidence="4" key="1">
    <citation type="journal article" date="2017" name="Genome Biol.">
        <title>Comparative genomics reveals high biological diversity and specific adaptations in the industrially and medically important fungal genus Aspergillus.</title>
        <authorList>
            <person name="de Vries R.P."/>
            <person name="Riley R."/>
            <person name="Wiebenga A."/>
            <person name="Aguilar-Osorio G."/>
            <person name="Amillis S."/>
            <person name="Uchima C.A."/>
            <person name="Anderluh G."/>
            <person name="Asadollahi M."/>
            <person name="Askin M."/>
            <person name="Barry K."/>
            <person name="Battaglia E."/>
            <person name="Bayram O."/>
            <person name="Benocci T."/>
            <person name="Braus-Stromeyer S.A."/>
            <person name="Caldana C."/>
            <person name="Canovas D."/>
            <person name="Cerqueira G.C."/>
            <person name="Chen F."/>
            <person name="Chen W."/>
            <person name="Choi C."/>
            <person name="Clum A."/>
            <person name="Dos Santos R.A."/>
            <person name="Damasio A.R."/>
            <person name="Diallinas G."/>
            <person name="Emri T."/>
            <person name="Fekete E."/>
            <person name="Flipphi M."/>
            <person name="Freyberg S."/>
            <person name="Gallo A."/>
            <person name="Gournas C."/>
            <person name="Habgood R."/>
            <person name="Hainaut M."/>
            <person name="Harispe M.L."/>
            <person name="Henrissat B."/>
            <person name="Hilden K.S."/>
            <person name="Hope R."/>
            <person name="Hossain A."/>
            <person name="Karabika E."/>
            <person name="Karaffa L."/>
            <person name="Karanyi Z."/>
            <person name="Krasevec N."/>
            <person name="Kuo A."/>
            <person name="Kusch H."/>
            <person name="LaButti K."/>
            <person name="Lagendijk E.L."/>
            <person name="Lapidus A."/>
            <person name="Levasseur A."/>
            <person name="Lindquist E."/>
            <person name="Lipzen A."/>
            <person name="Logrieco A.F."/>
            <person name="MacCabe A."/>
            <person name="Maekelae M.R."/>
            <person name="Malavazi I."/>
            <person name="Melin P."/>
            <person name="Meyer V."/>
            <person name="Mielnichuk N."/>
            <person name="Miskei M."/>
            <person name="Molnar A.P."/>
            <person name="Mule G."/>
            <person name="Ngan C.Y."/>
            <person name="Orejas M."/>
            <person name="Orosz E."/>
            <person name="Ouedraogo J.P."/>
            <person name="Overkamp K.M."/>
            <person name="Park H.-S."/>
            <person name="Perrone G."/>
            <person name="Piumi F."/>
            <person name="Punt P.J."/>
            <person name="Ram A.F."/>
            <person name="Ramon A."/>
            <person name="Rauscher S."/>
            <person name="Record E."/>
            <person name="Riano-Pachon D.M."/>
            <person name="Robert V."/>
            <person name="Roehrig J."/>
            <person name="Ruller R."/>
            <person name="Salamov A."/>
            <person name="Salih N.S."/>
            <person name="Samson R.A."/>
            <person name="Sandor E."/>
            <person name="Sanguinetti M."/>
            <person name="Schuetze T."/>
            <person name="Sepcic K."/>
            <person name="Shelest E."/>
            <person name="Sherlock G."/>
            <person name="Sophianopoulou V."/>
            <person name="Squina F.M."/>
            <person name="Sun H."/>
            <person name="Susca A."/>
            <person name="Todd R.B."/>
            <person name="Tsang A."/>
            <person name="Unkles S.E."/>
            <person name="van de Wiele N."/>
            <person name="van Rossen-Uffink D."/>
            <person name="Oliveira J.V."/>
            <person name="Vesth T.C."/>
            <person name="Visser J."/>
            <person name="Yu J.-H."/>
            <person name="Zhou M."/>
            <person name="Andersen M.R."/>
            <person name="Archer D.B."/>
            <person name="Baker S.E."/>
            <person name="Benoit I."/>
            <person name="Brakhage A.A."/>
            <person name="Braus G.H."/>
            <person name="Fischer R."/>
            <person name="Frisvad J.C."/>
            <person name="Goldman G.H."/>
            <person name="Houbraken J."/>
            <person name="Oakley B."/>
            <person name="Pocsi I."/>
            <person name="Scazzocchio C."/>
            <person name="Seiboth B."/>
            <person name="vanKuyk P.A."/>
            <person name="Wortman J."/>
            <person name="Dyer P.S."/>
            <person name="Grigoriev I.V."/>
        </authorList>
    </citation>
    <scope>NUCLEOTIDE SEQUENCE [LARGE SCALE GENOMIC DNA]</scope>
    <source>
        <strain evidence="4">CBS 516.65</strain>
    </source>
</reference>
<proteinExistence type="predicted"/>
<dbReference type="Proteomes" id="UP000184300">
    <property type="component" value="Unassembled WGS sequence"/>
</dbReference>
<feature type="region of interest" description="Disordered" evidence="1">
    <location>
        <begin position="146"/>
        <end position="172"/>
    </location>
</feature>
<gene>
    <name evidence="3" type="ORF">ASPGLDRAFT_43552</name>
</gene>